<feature type="transmembrane region" description="Helical" evidence="1">
    <location>
        <begin position="33"/>
        <end position="53"/>
    </location>
</feature>
<organism evidence="2">
    <name type="scientific">Medioppia subpectinata</name>
    <dbReference type="NCBI Taxonomy" id="1979941"/>
    <lineage>
        <taxon>Eukaryota</taxon>
        <taxon>Metazoa</taxon>
        <taxon>Ecdysozoa</taxon>
        <taxon>Arthropoda</taxon>
        <taxon>Chelicerata</taxon>
        <taxon>Arachnida</taxon>
        <taxon>Acari</taxon>
        <taxon>Acariformes</taxon>
        <taxon>Sarcoptiformes</taxon>
        <taxon>Oribatida</taxon>
        <taxon>Brachypylina</taxon>
        <taxon>Oppioidea</taxon>
        <taxon>Oppiidae</taxon>
        <taxon>Medioppia</taxon>
    </lineage>
</organism>
<keyword evidence="1" id="KW-0812">Transmembrane</keyword>
<dbReference type="AlphaFoldDB" id="A0A7R9LCA3"/>
<protein>
    <recommendedName>
        <fullName evidence="4">MFS transporter</fullName>
    </recommendedName>
</protein>
<evidence type="ECO:0008006" key="4">
    <source>
        <dbReference type="Google" id="ProtNLM"/>
    </source>
</evidence>
<feature type="non-terminal residue" evidence="2">
    <location>
        <position position="1"/>
    </location>
</feature>
<dbReference type="SUPFAM" id="SSF103473">
    <property type="entry name" value="MFS general substrate transporter"/>
    <property type="match status" value="1"/>
</dbReference>
<dbReference type="OrthoDB" id="6430902at2759"/>
<feature type="transmembrane region" description="Helical" evidence="1">
    <location>
        <begin position="65"/>
        <end position="84"/>
    </location>
</feature>
<feature type="transmembrane region" description="Helical" evidence="1">
    <location>
        <begin position="125"/>
        <end position="151"/>
    </location>
</feature>
<evidence type="ECO:0000256" key="1">
    <source>
        <dbReference type="SAM" id="Phobius"/>
    </source>
</evidence>
<keyword evidence="3" id="KW-1185">Reference proteome</keyword>
<dbReference type="EMBL" id="OC876051">
    <property type="protein sequence ID" value="CAD7638924.1"/>
    <property type="molecule type" value="Genomic_DNA"/>
</dbReference>
<dbReference type="InterPro" id="IPR036259">
    <property type="entry name" value="MFS_trans_sf"/>
</dbReference>
<dbReference type="EMBL" id="CAJPIZ010021476">
    <property type="protein sequence ID" value="CAG2117640.1"/>
    <property type="molecule type" value="Genomic_DNA"/>
</dbReference>
<keyword evidence="1" id="KW-1133">Transmembrane helix</keyword>
<evidence type="ECO:0000313" key="3">
    <source>
        <dbReference type="Proteomes" id="UP000759131"/>
    </source>
</evidence>
<gene>
    <name evidence="2" type="ORF">OSB1V03_LOCUS17593</name>
</gene>
<name>A0A7R9LCA3_9ACAR</name>
<accession>A0A7R9LCA3</accession>
<evidence type="ECO:0000313" key="2">
    <source>
        <dbReference type="EMBL" id="CAD7638924.1"/>
    </source>
</evidence>
<keyword evidence="1" id="KW-0472">Membrane</keyword>
<proteinExistence type="predicted"/>
<sequence length="156" mass="16600">ATTEMCYGVGMIFGPAIGGLLNQIAVLSPTTKGGIFVISGALYAGFNQVWAYFAEKMYNCHPLCIIGCISSFIAFIIVGPMPFFPMDSQLWLAILGQVFLGLGMGGQFVGSFVQGLRETFSAIGPALGGILMGAWGYRMATVPIAALQLFMVRPNK</sequence>
<feature type="transmembrane region" description="Helical" evidence="1">
    <location>
        <begin position="7"/>
        <end position="27"/>
    </location>
</feature>
<dbReference type="Proteomes" id="UP000759131">
    <property type="component" value="Unassembled WGS sequence"/>
</dbReference>
<reference evidence="2" key="1">
    <citation type="submission" date="2020-11" db="EMBL/GenBank/DDBJ databases">
        <authorList>
            <person name="Tran Van P."/>
        </authorList>
    </citation>
    <scope>NUCLEOTIDE SEQUENCE</scope>
</reference>
<feature type="transmembrane region" description="Helical" evidence="1">
    <location>
        <begin position="90"/>
        <end position="113"/>
    </location>
</feature>